<accession>A0A8X6H885</accession>
<keyword evidence="1" id="KW-0472">Membrane</keyword>
<dbReference type="AlphaFoldDB" id="A0A8X6H885"/>
<reference evidence="2" key="1">
    <citation type="submission" date="2020-07" db="EMBL/GenBank/DDBJ databases">
        <title>Multicomponent nature underlies the extraordinary mechanical properties of spider dragline silk.</title>
        <authorList>
            <person name="Kono N."/>
            <person name="Nakamura H."/>
            <person name="Mori M."/>
            <person name="Yoshida Y."/>
            <person name="Ohtoshi R."/>
            <person name="Malay A.D."/>
            <person name="Moran D.A.P."/>
            <person name="Tomita M."/>
            <person name="Numata K."/>
            <person name="Arakawa K."/>
        </authorList>
    </citation>
    <scope>NUCLEOTIDE SEQUENCE</scope>
</reference>
<name>A0A8X6H885_TRICU</name>
<organism evidence="2 3">
    <name type="scientific">Trichonephila clavata</name>
    <name type="common">Joro spider</name>
    <name type="synonym">Nephila clavata</name>
    <dbReference type="NCBI Taxonomy" id="2740835"/>
    <lineage>
        <taxon>Eukaryota</taxon>
        <taxon>Metazoa</taxon>
        <taxon>Ecdysozoa</taxon>
        <taxon>Arthropoda</taxon>
        <taxon>Chelicerata</taxon>
        <taxon>Arachnida</taxon>
        <taxon>Araneae</taxon>
        <taxon>Araneomorphae</taxon>
        <taxon>Entelegynae</taxon>
        <taxon>Araneoidea</taxon>
        <taxon>Nephilidae</taxon>
        <taxon>Trichonephila</taxon>
    </lineage>
</organism>
<dbReference type="EMBL" id="BMAO01017620">
    <property type="protein sequence ID" value="GFR17045.1"/>
    <property type="molecule type" value="Genomic_DNA"/>
</dbReference>
<evidence type="ECO:0000313" key="3">
    <source>
        <dbReference type="Proteomes" id="UP000887116"/>
    </source>
</evidence>
<keyword evidence="3" id="KW-1185">Reference proteome</keyword>
<evidence type="ECO:0000313" key="2">
    <source>
        <dbReference type="EMBL" id="GFR17045.1"/>
    </source>
</evidence>
<keyword evidence="1" id="KW-1133">Transmembrane helix</keyword>
<dbReference type="Proteomes" id="UP000887116">
    <property type="component" value="Unassembled WGS sequence"/>
</dbReference>
<comment type="caution">
    <text evidence="2">The sequence shown here is derived from an EMBL/GenBank/DDBJ whole genome shotgun (WGS) entry which is preliminary data.</text>
</comment>
<feature type="transmembrane region" description="Helical" evidence="1">
    <location>
        <begin position="21"/>
        <end position="49"/>
    </location>
</feature>
<evidence type="ECO:0000256" key="1">
    <source>
        <dbReference type="SAM" id="Phobius"/>
    </source>
</evidence>
<keyword evidence="1" id="KW-0812">Transmembrane</keyword>
<sequence>MYLTETKIVQSIRTCYFPKRFVFTLLGFLGILISYCTRVNLSIAMVAMVNTTNELPENMTTFEFTTLNSTTESPAASSHLSECPKLMKYEKKVMRK</sequence>
<gene>
    <name evidence="2" type="ORF">TNCT_351621</name>
</gene>
<protein>
    <submittedName>
        <fullName evidence="2">Uncharacterized protein</fullName>
    </submittedName>
</protein>
<proteinExistence type="predicted"/>